<evidence type="ECO:0000256" key="15">
    <source>
        <dbReference type="RuleBase" id="RU363039"/>
    </source>
</evidence>
<dbReference type="Pfam" id="PF19303">
    <property type="entry name" value="Anticodon_3"/>
    <property type="match status" value="1"/>
</dbReference>
<dbReference type="CDD" id="cd07957">
    <property type="entry name" value="Anticodon_Ia_Met"/>
    <property type="match status" value="1"/>
</dbReference>
<dbReference type="InParanoid" id="B4J4J7"/>
<evidence type="ECO:0000256" key="11">
    <source>
        <dbReference type="ARBA" id="ARBA00022917"/>
    </source>
</evidence>
<dbReference type="InterPro" id="IPR041598">
    <property type="entry name" value="MARS_N"/>
</dbReference>
<dbReference type="Pfam" id="PF09334">
    <property type="entry name" value="tRNA-synt_1g"/>
    <property type="match status" value="1"/>
</dbReference>
<keyword evidence="12 15" id="KW-0030">Aminoacyl-tRNA synthetase</keyword>
<dbReference type="PROSITE" id="PS00178">
    <property type="entry name" value="AA_TRNA_LIGASE_I"/>
    <property type="match status" value="1"/>
</dbReference>
<dbReference type="AlphaFoldDB" id="B4J4J7"/>
<organism evidence="20">
    <name type="scientific">Drosophila grimshawi</name>
    <name type="common">Hawaiian fruit fly</name>
    <name type="synonym">Idiomyia grimshawi</name>
    <dbReference type="NCBI Taxonomy" id="7222"/>
    <lineage>
        <taxon>Eukaryota</taxon>
        <taxon>Metazoa</taxon>
        <taxon>Ecdysozoa</taxon>
        <taxon>Arthropoda</taxon>
        <taxon>Hexapoda</taxon>
        <taxon>Insecta</taxon>
        <taxon>Pterygota</taxon>
        <taxon>Neoptera</taxon>
        <taxon>Endopterygota</taxon>
        <taxon>Diptera</taxon>
        <taxon>Brachycera</taxon>
        <taxon>Muscomorpha</taxon>
        <taxon>Ephydroidea</taxon>
        <taxon>Drosophilidae</taxon>
        <taxon>Drosophila</taxon>
        <taxon>Hawaiian Drosophila</taxon>
    </lineage>
</organism>
<dbReference type="Pfam" id="PF00458">
    <property type="entry name" value="WHEP-TRS"/>
    <property type="match status" value="3"/>
</dbReference>
<accession>B4J4J7</accession>
<dbReference type="SUPFAM" id="SSF52374">
    <property type="entry name" value="Nucleotidylyl transferase"/>
    <property type="match status" value="1"/>
</dbReference>
<dbReference type="InterPro" id="IPR009080">
    <property type="entry name" value="tRNAsynth_Ia_anticodon-bd"/>
</dbReference>
<feature type="domain" description="WHEP-TRS" evidence="18">
    <location>
        <begin position="824"/>
        <end position="880"/>
    </location>
</feature>
<dbReference type="PANTHER" id="PTHR45765">
    <property type="entry name" value="METHIONINE--TRNA LIGASE"/>
    <property type="match status" value="1"/>
</dbReference>
<dbReference type="CDD" id="cd00814">
    <property type="entry name" value="MetRS_core"/>
    <property type="match status" value="1"/>
</dbReference>
<evidence type="ECO:0000256" key="12">
    <source>
        <dbReference type="ARBA" id="ARBA00023146"/>
    </source>
</evidence>
<dbReference type="GO" id="GO:0000049">
    <property type="term" value="F:tRNA binding"/>
    <property type="evidence" value="ECO:0007669"/>
    <property type="project" value="UniProtKB-KW"/>
</dbReference>
<dbReference type="KEGG" id="dgr:6559656"/>
<dbReference type="SUPFAM" id="SSF57770">
    <property type="entry name" value="Methionyl-tRNA synthetase (MetRS), Zn-domain"/>
    <property type="match status" value="1"/>
</dbReference>
<dbReference type="STRING" id="7222.B4J4J7"/>
<keyword evidence="10" id="KW-0694">RNA-binding</keyword>
<dbReference type="GO" id="GO:0005829">
    <property type="term" value="C:cytosol"/>
    <property type="evidence" value="ECO:0007669"/>
    <property type="project" value="TreeGrafter"/>
</dbReference>
<dbReference type="Gene3D" id="2.20.28.20">
    <property type="entry name" value="Methionyl-tRNA synthetase, Zn-domain"/>
    <property type="match status" value="1"/>
</dbReference>
<dbReference type="FunCoup" id="B4J4J7">
    <property type="interactions" value="1690"/>
</dbReference>
<dbReference type="GO" id="GO:0017101">
    <property type="term" value="C:aminoacyl-tRNA synthetase multienzyme complex"/>
    <property type="evidence" value="ECO:0007669"/>
    <property type="project" value="EnsemblMetazoa"/>
</dbReference>
<dbReference type="SUPFAM" id="SSF47060">
    <property type="entry name" value="S15/NS1 RNA-binding domain"/>
    <property type="match status" value="3"/>
</dbReference>
<dbReference type="PROSITE" id="PS51185">
    <property type="entry name" value="WHEP_TRS_2"/>
    <property type="match status" value="3"/>
</dbReference>
<dbReference type="EMBL" id="CH916367">
    <property type="protein sequence ID" value="EDW02702.1"/>
    <property type="molecule type" value="Genomic_DNA"/>
</dbReference>
<feature type="region of interest" description="Disordered" evidence="16">
    <location>
        <begin position="941"/>
        <end position="962"/>
    </location>
</feature>
<dbReference type="InterPro" id="IPR023458">
    <property type="entry name" value="Met-tRNA_ligase_1"/>
</dbReference>
<dbReference type="FunFam" id="2.20.28.20:FF:000001">
    <property type="entry name" value="Methionine--tRNA ligase"/>
    <property type="match status" value="1"/>
</dbReference>
<evidence type="ECO:0000256" key="3">
    <source>
        <dbReference type="ARBA" id="ARBA00012838"/>
    </source>
</evidence>
<dbReference type="Proteomes" id="UP000001070">
    <property type="component" value="Unassembled WGS sequence"/>
</dbReference>
<dbReference type="PRINTS" id="PR01041">
    <property type="entry name" value="TRNASYNTHMET"/>
</dbReference>
<keyword evidence="5" id="KW-0963">Cytoplasm</keyword>
<dbReference type="NCBIfam" id="TIGR00398">
    <property type="entry name" value="metG"/>
    <property type="match status" value="1"/>
</dbReference>
<dbReference type="InterPro" id="IPR001412">
    <property type="entry name" value="aa-tRNA-synth_I_CS"/>
</dbReference>
<dbReference type="Gene3D" id="3.40.30.10">
    <property type="entry name" value="Glutaredoxin"/>
    <property type="match status" value="1"/>
</dbReference>
<sequence length="1023" mass="113525">MIIYTNEGNPLGLQLLMLAKFAKRTAQVQLVNLNDAKYKDLLVLPTMELDNGLRLFSGAAIAKYFLGDESQQRDEWLEWSTTLLAPALAHHMAVGHRADPNALPVLNNLVKKLDDHLKNSSYLAGDKVTAADIAVWSLLAPDGTLKGAQNVDNLRSWYGKIKALSEVQQVLGEQSLKDLSFNALQQANRYGGLHHVPLKRSISTDAGKLLAETASTVADTITDEEISAARAAFIYNKPQEFAEPRTVLPKAGERNVLITSALPYVNNVPHLGNIIGCVLSADIFARYSRAAGYNTLLICGTDEYGTATENKALAENMTPREICDKYFELHNSIYRWFGIGFDYFGRTTTQEQTDIVQEAFKDVYNAGYILTESVEQLLCQKCDRFLADRFVEGTCPHPGCGYEDARGDQCDKCGKLVNATELVRPRCKVCNTAPVLRSSEQLFLDLPKAEPQLREWVDRVENGWTHNARVITRAWLREGLKPRCITRDLKWGIPVPHKNFEKKVFYVWFDAPFGYVSMTKRYTKDYEQWWRPDANTDVQLFQFMAKDNVPFHSVVWPSVLLAVNKGNTLVSHIMATEYLNYEDGKFSKSRGIGVFGNDAQETGIPADVWRFYLASARPEGQDSSFSWNDLAARNNSELLNNLGNFVNRALVFCEKNFSSTVPHVVLAQDEVVLLALINRELRGYINSMEKAKLRDGIRHLLAISRHGNGYMQTQQPWVLLKGNADQKTHAATIIGLCINIACLLANLLFPYMPSTARQLFAQLNAKQTPLKADKPLTTLLLPAGHKIGKPSPLFSKLEQQFINELKAKYGGVQDTQTATSQQSNVADLEAAVQAQADQVRQLKASTKDKTVWQPEVSKLLELKKQLEAAQKTATTATPAAAVAAAIPQKSTQSSSVQDLEKMVQAQGEKVRQLKSSTKDKAVWQPEVNVLLDLKKQLEAAKAEPPAPRAAATSTQAAPDAATQVKDLEDKITKQGEKVRTLKASGDATIWKPEVDILLNLKKELSSLTGAPVAGAQGKNKKKK</sequence>
<evidence type="ECO:0000256" key="2">
    <source>
        <dbReference type="ARBA" id="ARBA00005594"/>
    </source>
</evidence>
<feature type="compositionally biased region" description="Low complexity" evidence="16">
    <location>
        <begin position="948"/>
        <end position="962"/>
    </location>
</feature>
<dbReference type="FunFam" id="1.10.730.10:FF:000031">
    <property type="entry name" value="Putative Methionyl-tRNA synthetase"/>
    <property type="match status" value="1"/>
</dbReference>
<name>B4J4J7_DROGR</name>
<evidence type="ECO:0000256" key="8">
    <source>
        <dbReference type="ARBA" id="ARBA00022741"/>
    </source>
</evidence>
<dbReference type="Pfam" id="PF18485">
    <property type="entry name" value="GST_N_5"/>
    <property type="match status" value="1"/>
</dbReference>
<dbReference type="SMART" id="SM00991">
    <property type="entry name" value="WHEP-TRS"/>
    <property type="match status" value="3"/>
</dbReference>
<dbReference type="PROSITE" id="PS50405">
    <property type="entry name" value="GST_CTER"/>
    <property type="match status" value="1"/>
</dbReference>
<dbReference type="eggNOG" id="KOG1247">
    <property type="taxonomic scope" value="Eukaryota"/>
</dbReference>
<feature type="domain" description="WHEP-TRS" evidence="18">
    <location>
        <begin position="895"/>
        <end position="951"/>
    </location>
</feature>
<protein>
    <recommendedName>
        <fullName evidence="4">Methionine--tRNA ligase, cytoplasmic</fullName>
        <ecNumber evidence="3">6.1.1.10</ecNumber>
    </recommendedName>
    <alternativeName>
        <fullName evidence="13">Methionyl-tRNA synthetase</fullName>
    </alternativeName>
</protein>
<dbReference type="GO" id="GO:0004825">
    <property type="term" value="F:methionine-tRNA ligase activity"/>
    <property type="evidence" value="ECO:0007669"/>
    <property type="project" value="UniProtKB-EC"/>
</dbReference>
<dbReference type="InterPro" id="IPR004046">
    <property type="entry name" value="GST_C"/>
</dbReference>
<dbReference type="InterPro" id="IPR014729">
    <property type="entry name" value="Rossmann-like_a/b/a_fold"/>
</dbReference>
<dbReference type="Gene3D" id="1.10.730.10">
    <property type="entry name" value="Isoleucyl-tRNA Synthetase, Domain 1"/>
    <property type="match status" value="1"/>
</dbReference>
<dbReference type="InterPro" id="IPR015413">
    <property type="entry name" value="Methionyl/Leucyl_tRNA_Synth"/>
</dbReference>
<keyword evidence="20" id="KW-1185">Reference proteome</keyword>
<dbReference type="InterPro" id="IPR029038">
    <property type="entry name" value="MetRS_Zn"/>
</dbReference>
<evidence type="ECO:0000256" key="1">
    <source>
        <dbReference type="ARBA" id="ARBA00004496"/>
    </source>
</evidence>
<comment type="catalytic activity">
    <reaction evidence="14">
        <text>tRNA(Met) + L-methionine + ATP = L-methionyl-tRNA(Met) + AMP + diphosphate</text>
        <dbReference type="Rhea" id="RHEA:13481"/>
        <dbReference type="Rhea" id="RHEA-COMP:9667"/>
        <dbReference type="Rhea" id="RHEA-COMP:9698"/>
        <dbReference type="ChEBI" id="CHEBI:30616"/>
        <dbReference type="ChEBI" id="CHEBI:33019"/>
        <dbReference type="ChEBI" id="CHEBI:57844"/>
        <dbReference type="ChEBI" id="CHEBI:78442"/>
        <dbReference type="ChEBI" id="CHEBI:78530"/>
        <dbReference type="ChEBI" id="CHEBI:456215"/>
        <dbReference type="EC" id="6.1.1.10"/>
    </reaction>
</comment>
<dbReference type="OrthoDB" id="5844513at2759"/>
<evidence type="ECO:0000256" key="4">
    <source>
        <dbReference type="ARBA" id="ARBA00018335"/>
    </source>
</evidence>
<keyword evidence="8 15" id="KW-0547">Nucleotide-binding</keyword>
<dbReference type="InterPro" id="IPR010987">
    <property type="entry name" value="Glutathione-S-Trfase_C-like"/>
</dbReference>
<dbReference type="PANTHER" id="PTHR45765:SF1">
    <property type="entry name" value="METHIONINE--TRNA LIGASE, CYTOPLASMIC"/>
    <property type="match status" value="1"/>
</dbReference>
<dbReference type="InterPro" id="IPR014758">
    <property type="entry name" value="Met-tRNA_synth"/>
</dbReference>
<evidence type="ECO:0000313" key="19">
    <source>
        <dbReference type="EMBL" id="EDW02702.1"/>
    </source>
</evidence>
<proteinExistence type="inferred from homology"/>
<evidence type="ECO:0000259" key="17">
    <source>
        <dbReference type="PROSITE" id="PS50405"/>
    </source>
</evidence>
<evidence type="ECO:0000313" key="20">
    <source>
        <dbReference type="Proteomes" id="UP000001070"/>
    </source>
</evidence>
<dbReference type="Gene3D" id="1.10.287.10">
    <property type="entry name" value="S15/NS1, RNA-binding"/>
    <property type="match status" value="3"/>
</dbReference>
<dbReference type="InterPro" id="IPR036282">
    <property type="entry name" value="Glutathione-S-Trfase_C_sf"/>
</dbReference>
<dbReference type="Pfam" id="PF14497">
    <property type="entry name" value="GST_C_3"/>
    <property type="match status" value="1"/>
</dbReference>
<keyword evidence="11 15" id="KW-0648">Protein biosynthesis</keyword>
<dbReference type="eggNOG" id="KOG0867">
    <property type="taxonomic scope" value="Eukaryota"/>
</dbReference>
<comment type="subcellular location">
    <subcellularLocation>
        <location evidence="1">Cytoplasm</location>
    </subcellularLocation>
</comment>
<comment type="similarity">
    <text evidence="2 15">Belongs to the class-I aminoacyl-tRNA synthetase family.</text>
</comment>
<dbReference type="FunFam" id="1.10.287.10:FF:000014">
    <property type="entry name" value="Methionyl-tRNA synthetase"/>
    <property type="match status" value="3"/>
</dbReference>
<evidence type="ECO:0000256" key="6">
    <source>
        <dbReference type="ARBA" id="ARBA00022555"/>
    </source>
</evidence>
<feature type="domain" description="WHEP-TRS" evidence="18">
    <location>
        <begin position="963"/>
        <end position="1018"/>
    </location>
</feature>
<evidence type="ECO:0000256" key="14">
    <source>
        <dbReference type="ARBA" id="ARBA00047364"/>
    </source>
</evidence>
<dbReference type="GO" id="GO:0006431">
    <property type="term" value="P:methionyl-tRNA aminoacylation"/>
    <property type="evidence" value="ECO:0007669"/>
    <property type="project" value="InterPro"/>
</dbReference>
<dbReference type="OMA" id="FELHNAI"/>
<keyword evidence="7 15" id="KW-0436">Ligase</keyword>
<evidence type="ECO:0000256" key="16">
    <source>
        <dbReference type="SAM" id="MobiDB-lite"/>
    </source>
</evidence>
<evidence type="ECO:0000256" key="10">
    <source>
        <dbReference type="ARBA" id="ARBA00022884"/>
    </source>
</evidence>
<gene>
    <name evidence="19" type="primary">Dgri\GH19733</name>
    <name evidence="19" type="ORF">Dgri_GH19733</name>
</gene>
<dbReference type="HOGENOM" id="CLU_009710_3_0_1"/>
<evidence type="ECO:0000256" key="7">
    <source>
        <dbReference type="ARBA" id="ARBA00022598"/>
    </source>
</evidence>
<dbReference type="HAMAP" id="MF_00098">
    <property type="entry name" value="Met_tRNA_synth_type1"/>
    <property type="match status" value="1"/>
</dbReference>
<reference evidence="19 20" key="1">
    <citation type="journal article" date="2007" name="Nature">
        <title>Evolution of genes and genomes on the Drosophila phylogeny.</title>
        <authorList>
            <consortium name="Drosophila 12 Genomes Consortium"/>
            <person name="Clark A.G."/>
            <person name="Eisen M.B."/>
            <person name="Smith D.R."/>
            <person name="Bergman C.M."/>
            <person name="Oliver B."/>
            <person name="Markow T.A."/>
            <person name="Kaufman T.C."/>
            <person name="Kellis M."/>
            <person name="Gelbart W."/>
            <person name="Iyer V.N."/>
            <person name="Pollard D.A."/>
            <person name="Sackton T.B."/>
            <person name="Larracuente A.M."/>
            <person name="Singh N.D."/>
            <person name="Abad J.P."/>
            <person name="Abt D.N."/>
            <person name="Adryan B."/>
            <person name="Aguade M."/>
            <person name="Akashi H."/>
            <person name="Anderson W.W."/>
            <person name="Aquadro C.F."/>
            <person name="Ardell D.H."/>
            <person name="Arguello R."/>
            <person name="Artieri C.G."/>
            <person name="Barbash D.A."/>
            <person name="Barker D."/>
            <person name="Barsanti P."/>
            <person name="Batterham P."/>
            <person name="Batzoglou S."/>
            <person name="Begun D."/>
            <person name="Bhutkar A."/>
            <person name="Blanco E."/>
            <person name="Bosak S.A."/>
            <person name="Bradley R.K."/>
            <person name="Brand A.D."/>
            <person name="Brent M.R."/>
            <person name="Brooks A.N."/>
            <person name="Brown R.H."/>
            <person name="Butlin R.K."/>
            <person name="Caggese C."/>
            <person name="Calvi B.R."/>
            <person name="Bernardo de Carvalho A."/>
            <person name="Caspi A."/>
            <person name="Castrezana S."/>
            <person name="Celniker S.E."/>
            <person name="Chang J.L."/>
            <person name="Chapple C."/>
            <person name="Chatterji S."/>
            <person name="Chinwalla A."/>
            <person name="Civetta A."/>
            <person name="Clifton S.W."/>
            <person name="Comeron J.M."/>
            <person name="Costello J.C."/>
            <person name="Coyne J.A."/>
            <person name="Daub J."/>
            <person name="David R.G."/>
            <person name="Delcher A.L."/>
            <person name="Delehaunty K."/>
            <person name="Do C.B."/>
            <person name="Ebling H."/>
            <person name="Edwards K."/>
            <person name="Eickbush T."/>
            <person name="Evans J.D."/>
            <person name="Filipski A."/>
            <person name="Findeiss S."/>
            <person name="Freyhult E."/>
            <person name="Fulton L."/>
            <person name="Fulton R."/>
            <person name="Garcia A.C."/>
            <person name="Gardiner A."/>
            <person name="Garfield D.A."/>
            <person name="Garvin B.E."/>
            <person name="Gibson G."/>
            <person name="Gilbert D."/>
            <person name="Gnerre S."/>
            <person name="Godfrey J."/>
            <person name="Good R."/>
            <person name="Gotea V."/>
            <person name="Gravely B."/>
            <person name="Greenberg A.J."/>
            <person name="Griffiths-Jones S."/>
            <person name="Gross S."/>
            <person name="Guigo R."/>
            <person name="Gustafson E.A."/>
            <person name="Haerty W."/>
            <person name="Hahn M.W."/>
            <person name="Halligan D.L."/>
            <person name="Halpern A.L."/>
            <person name="Halter G.M."/>
            <person name="Han M.V."/>
            <person name="Heger A."/>
            <person name="Hillier L."/>
            <person name="Hinrichs A.S."/>
            <person name="Holmes I."/>
            <person name="Hoskins R.A."/>
            <person name="Hubisz M.J."/>
            <person name="Hultmark D."/>
            <person name="Huntley M.A."/>
            <person name="Jaffe D.B."/>
            <person name="Jagadeeshan S."/>
            <person name="Jeck W.R."/>
            <person name="Johnson J."/>
            <person name="Jones C.D."/>
            <person name="Jordan W.C."/>
            <person name="Karpen G.H."/>
            <person name="Kataoka E."/>
            <person name="Keightley P.D."/>
            <person name="Kheradpour P."/>
            <person name="Kirkness E.F."/>
            <person name="Koerich L.B."/>
            <person name="Kristiansen K."/>
            <person name="Kudrna D."/>
            <person name="Kulathinal R.J."/>
            <person name="Kumar S."/>
            <person name="Kwok R."/>
            <person name="Lander E."/>
            <person name="Langley C.H."/>
            <person name="Lapoint R."/>
            <person name="Lazzaro B.P."/>
            <person name="Lee S.J."/>
            <person name="Levesque L."/>
            <person name="Li R."/>
            <person name="Lin C.F."/>
            <person name="Lin M.F."/>
            <person name="Lindblad-Toh K."/>
            <person name="Llopart A."/>
            <person name="Long M."/>
            <person name="Low L."/>
            <person name="Lozovsky E."/>
            <person name="Lu J."/>
            <person name="Luo M."/>
            <person name="Machado C.A."/>
            <person name="Makalowski W."/>
            <person name="Marzo M."/>
            <person name="Matsuda M."/>
            <person name="Matzkin L."/>
            <person name="McAllister B."/>
            <person name="McBride C.S."/>
            <person name="McKernan B."/>
            <person name="McKernan K."/>
            <person name="Mendez-Lago M."/>
            <person name="Minx P."/>
            <person name="Mollenhauer M.U."/>
            <person name="Montooth K."/>
            <person name="Mount S.M."/>
            <person name="Mu X."/>
            <person name="Myers E."/>
            <person name="Negre B."/>
            <person name="Newfeld S."/>
            <person name="Nielsen R."/>
            <person name="Noor M.A."/>
            <person name="O'Grady P."/>
            <person name="Pachter L."/>
            <person name="Papaceit M."/>
            <person name="Parisi M.J."/>
            <person name="Parisi M."/>
            <person name="Parts L."/>
            <person name="Pedersen J.S."/>
            <person name="Pesole G."/>
            <person name="Phillippy A.M."/>
            <person name="Ponting C.P."/>
            <person name="Pop M."/>
            <person name="Porcelli D."/>
            <person name="Powell J.R."/>
            <person name="Prohaska S."/>
            <person name="Pruitt K."/>
            <person name="Puig M."/>
            <person name="Quesneville H."/>
            <person name="Ram K.R."/>
            <person name="Rand D."/>
            <person name="Rasmussen M.D."/>
            <person name="Reed L.K."/>
            <person name="Reenan R."/>
            <person name="Reily A."/>
            <person name="Remington K.A."/>
            <person name="Rieger T.T."/>
            <person name="Ritchie M.G."/>
            <person name="Robin C."/>
            <person name="Rogers Y.H."/>
            <person name="Rohde C."/>
            <person name="Rozas J."/>
            <person name="Rubenfield M.J."/>
            <person name="Ruiz A."/>
            <person name="Russo S."/>
            <person name="Salzberg S.L."/>
            <person name="Sanchez-Gracia A."/>
            <person name="Saranga D.J."/>
            <person name="Sato H."/>
            <person name="Schaeffer S.W."/>
            <person name="Schatz M.C."/>
            <person name="Schlenke T."/>
            <person name="Schwartz R."/>
            <person name="Segarra C."/>
            <person name="Singh R.S."/>
            <person name="Sirot L."/>
            <person name="Sirota M."/>
            <person name="Sisneros N.B."/>
            <person name="Smith C.D."/>
            <person name="Smith T.F."/>
            <person name="Spieth J."/>
            <person name="Stage D.E."/>
            <person name="Stark A."/>
            <person name="Stephan W."/>
            <person name="Strausberg R.L."/>
            <person name="Strempel S."/>
            <person name="Sturgill D."/>
            <person name="Sutton G."/>
            <person name="Sutton G.G."/>
            <person name="Tao W."/>
            <person name="Teichmann S."/>
            <person name="Tobari Y.N."/>
            <person name="Tomimura Y."/>
            <person name="Tsolas J.M."/>
            <person name="Valente V.L."/>
            <person name="Venter E."/>
            <person name="Venter J.C."/>
            <person name="Vicario S."/>
            <person name="Vieira F.G."/>
            <person name="Vilella A.J."/>
            <person name="Villasante A."/>
            <person name="Walenz B."/>
            <person name="Wang J."/>
            <person name="Wasserman M."/>
            <person name="Watts T."/>
            <person name="Wilson D."/>
            <person name="Wilson R.K."/>
            <person name="Wing R.A."/>
            <person name="Wolfner M.F."/>
            <person name="Wong A."/>
            <person name="Wong G.K."/>
            <person name="Wu C.I."/>
            <person name="Wu G."/>
            <person name="Yamamoto D."/>
            <person name="Yang H.P."/>
            <person name="Yang S.P."/>
            <person name="Yorke J.A."/>
            <person name="Yoshida K."/>
            <person name="Zdobnov E."/>
            <person name="Zhang P."/>
            <person name="Zhang Y."/>
            <person name="Zimin A.V."/>
            <person name="Baldwin J."/>
            <person name="Abdouelleil A."/>
            <person name="Abdulkadir J."/>
            <person name="Abebe A."/>
            <person name="Abera B."/>
            <person name="Abreu J."/>
            <person name="Acer S.C."/>
            <person name="Aftuck L."/>
            <person name="Alexander A."/>
            <person name="An P."/>
            <person name="Anderson E."/>
            <person name="Anderson S."/>
            <person name="Arachi H."/>
            <person name="Azer M."/>
            <person name="Bachantsang P."/>
            <person name="Barry A."/>
            <person name="Bayul T."/>
            <person name="Berlin A."/>
            <person name="Bessette D."/>
            <person name="Bloom T."/>
            <person name="Blye J."/>
            <person name="Boguslavskiy L."/>
            <person name="Bonnet C."/>
            <person name="Boukhgalter B."/>
            <person name="Bourzgui I."/>
            <person name="Brown A."/>
            <person name="Cahill P."/>
            <person name="Channer S."/>
            <person name="Cheshatsang Y."/>
            <person name="Chuda L."/>
            <person name="Citroen M."/>
            <person name="Collymore A."/>
            <person name="Cooke P."/>
            <person name="Costello M."/>
            <person name="D'Aco K."/>
            <person name="Daza R."/>
            <person name="De Haan G."/>
            <person name="DeGray S."/>
            <person name="DeMaso C."/>
            <person name="Dhargay N."/>
            <person name="Dooley K."/>
            <person name="Dooley E."/>
            <person name="Doricent M."/>
            <person name="Dorje P."/>
            <person name="Dorjee K."/>
            <person name="Dupes A."/>
            <person name="Elong R."/>
            <person name="Falk J."/>
            <person name="Farina A."/>
            <person name="Faro S."/>
            <person name="Ferguson D."/>
            <person name="Fisher S."/>
            <person name="Foley C.D."/>
            <person name="Franke A."/>
            <person name="Friedrich D."/>
            <person name="Gadbois L."/>
            <person name="Gearin G."/>
            <person name="Gearin C.R."/>
            <person name="Giannoukos G."/>
            <person name="Goode T."/>
            <person name="Graham J."/>
            <person name="Grandbois E."/>
            <person name="Grewal S."/>
            <person name="Gyaltsen K."/>
            <person name="Hafez N."/>
            <person name="Hagos B."/>
            <person name="Hall J."/>
            <person name="Henson C."/>
            <person name="Hollinger A."/>
            <person name="Honan T."/>
            <person name="Huard M.D."/>
            <person name="Hughes L."/>
            <person name="Hurhula B."/>
            <person name="Husby M.E."/>
            <person name="Kamat A."/>
            <person name="Kanga B."/>
            <person name="Kashin S."/>
            <person name="Khazanovich D."/>
            <person name="Kisner P."/>
            <person name="Lance K."/>
            <person name="Lara M."/>
            <person name="Lee W."/>
            <person name="Lennon N."/>
            <person name="Letendre F."/>
            <person name="LeVine R."/>
            <person name="Lipovsky A."/>
            <person name="Liu X."/>
            <person name="Liu J."/>
            <person name="Liu S."/>
            <person name="Lokyitsang T."/>
            <person name="Lokyitsang Y."/>
            <person name="Lubonja R."/>
            <person name="Lui A."/>
            <person name="MacDonald P."/>
            <person name="Magnisalis V."/>
            <person name="Maru K."/>
            <person name="Matthews C."/>
            <person name="McCusker W."/>
            <person name="McDonough S."/>
            <person name="Mehta T."/>
            <person name="Meldrim J."/>
            <person name="Meneus L."/>
            <person name="Mihai O."/>
            <person name="Mihalev A."/>
            <person name="Mihova T."/>
            <person name="Mittelman R."/>
            <person name="Mlenga V."/>
            <person name="Montmayeur A."/>
            <person name="Mulrain L."/>
            <person name="Navidi A."/>
            <person name="Naylor J."/>
            <person name="Negash T."/>
            <person name="Nguyen T."/>
            <person name="Nguyen N."/>
            <person name="Nicol R."/>
            <person name="Norbu C."/>
            <person name="Norbu N."/>
            <person name="Novod N."/>
            <person name="O'Neill B."/>
            <person name="Osman S."/>
            <person name="Markiewicz E."/>
            <person name="Oyono O.L."/>
            <person name="Patti C."/>
            <person name="Phunkhang P."/>
            <person name="Pierre F."/>
            <person name="Priest M."/>
            <person name="Raghuraman S."/>
            <person name="Rege F."/>
            <person name="Reyes R."/>
            <person name="Rise C."/>
            <person name="Rogov P."/>
            <person name="Ross K."/>
            <person name="Ryan E."/>
            <person name="Settipalli S."/>
            <person name="Shea T."/>
            <person name="Sherpa N."/>
            <person name="Shi L."/>
            <person name="Shih D."/>
            <person name="Sparrow T."/>
            <person name="Spaulding J."/>
            <person name="Stalker J."/>
            <person name="Stange-Thomann N."/>
            <person name="Stavropoulos S."/>
            <person name="Stone C."/>
            <person name="Strader C."/>
            <person name="Tesfaye S."/>
            <person name="Thomson T."/>
            <person name="Thoulutsang Y."/>
            <person name="Thoulutsang D."/>
            <person name="Topham K."/>
            <person name="Topping I."/>
            <person name="Tsamla T."/>
            <person name="Vassiliev H."/>
            <person name="Vo A."/>
            <person name="Wangchuk T."/>
            <person name="Wangdi T."/>
            <person name="Weiand M."/>
            <person name="Wilkinson J."/>
            <person name="Wilson A."/>
            <person name="Yadav S."/>
            <person name="Young G."/>
            <person name="Yu Q."/>
            <person name="Zembek L."/>
            <person name="Zhong D."/>
            <person name="Zimmer A."/>
            <person name="Zwirko Z."/>
            <person name="Jaffe D.B."/>
            <person name="Alvarez P."/>
            <person name="Brockman W."/>
            <person name="Butler J."/>
            <person name="Chin C."/>
            <person name="Gnerre S."/>
            <person name="Grabherr M."/>
            <person name="Kleber M."/>
            <person name="Mauceli E."/>
            <person name="MacCallum I."/>
        </authorList>
    </citation>
    <scope>NUCLEOTIDE SEQUENCE [LARGE SCALE GENOMIC DNA]</scope>
    <source>
        <strain evidence="20">Tucson 15287-2541.00</strain>
    </source>
</reference>
<feature type="domain" description="GST C-terminal" evidence="17">
    <location>
        <begin position="66"/>
        <end position="181"/>
    </location>
</feature>
<dbReference type="Gene3D" id="1.20.1050.10">
    <property type="match status" value="1"/>
</dbReference>
<dbReference type="CDD" id="cd00939">
    <property type="entry name" value="MetRS_RNA"/>
    <property type="match status" value="3"/>
</dbReference>
<dbReference type="InterPro" id="IPR009068">
    <property type="entry name" value="uS15_NS1_RNA-bd_sf"/>
</dbReference>
<dbReference type="InterPro" id="IPR000738">
    <property type="entry name" value="WHEP-TRS_dom"/>
</dbReference>
<dbReference type="SUPFAM" id="SSF47323">
    <property type="entry name" value="Anticodon-binding domain of a subclass of class I aminoacyl-tRNA synthetases"/>
    <property type="match status" value="1"/>
</dbReference>
<keyword evidence="6" id="KW-0820">tRNA-binding</keyword>
<keyword evidence="9 15" id="KW-0067">ATP-binding</keyword>
<dbReference type="InterPro" id="IPR033911">
    <property type="entry name" value="MetRS_core"/>
</dbReference>
<evidence type="ECO:0000259" key="18">
    <source>
        <dbReference type="PROSITE" id="PS51185"/>
    </source>
</evidence>
<dbReference type="EC" id="6.1.1.10" evidence="3"/>
<evidence type="ECO:0000256" key="13">
    <source>
        <dbReference type="ARBA" id="ARBA00030904"/>
    </source>
</evidence>
<evidence type="ECO:0000256" key="5">
    <source>
        <dbReference type="ARBA" id="ARBA00022490"/>
    </source>
</evidence>
<dbReference type="PhylomeDB" id="B4J4J7"/>
<dbReference type="InterPro" id="IPR041872">
    <property type="entry name" value="Anticodon_Met"/>
</dbReference>
<dbReference type="GO" id="GO:0005524">
    <property type="term" value="F:ATP binding"/>
    <property type="evidence" value="ECO:0007669"/>
    <property type="project" value="UniProtKB-KW"/>
</dbReference>
<dbReference type="Gene3D" id="3.40.50.620">
    <property type="entry name" value="HUPs"/>
    <property type="match status" value="1"/>
</dbReference>
<evidence type="ECO:0000256" key="9">
    <source>
        <dbReference type="ARBA" id="ARBA00022840"/>
    </source>
</evidence>
<dbReference type="SUPFAM" id="SSF47616">
    <property type="entry name" value="GST C-terminal domain-like"/>
    <property type="match status" value="1"/>
</dbReference>